<dbReference type="EMBL" id="WIGN01000029">
    <property type="protein sequence ID" value="KAF6816211.1"/>
    <property type="molecule type" value="Genomic_DNA"/>
</dbReference>
<organism evidence="1 2">
    <name type="scientific">Colletotrichum sojae</name>
    <dbReference type="NCBI Taxonomy" id="2175907"/>
    <lineage>
        <taxon>Eukaryota</taxon>
        <taxon>Fungi</taxon>
        <taxon>Dikarya</taxon>
        <taxon>Ascomycota</taxon>
        <taxon>Pezizomycotina</taxon>
        <taxon>Sordariomycetes</taxon>
        <taxon>Hypocreomycetidae</taxon>
        <taxon>Glomerellales</taxon>
        <taxon>Glomerellaceae</taxon>
        <taxon>Colletotrichum</taxon>
        <taxon>Colletotrichum orchidearum species complex</taxon>
    </lineage>
</organism>
<protein>
    <submittedName>
        <fullName evidence="1">Uncharacterized protein</fullName>
    </submittedName>
</protein>
<keyword evidence="2" id="KW-1185">Reference proteome</keyword>
<reference evidence="1 2" key="1">
    <citation type="journal article" date="2020" name="Phytopathology">
        <title>Genome Sequence Resources of Colletotrichum truncatum, C. plurivorum, C. musicola, and C. sojae: Four Species Pathogenic to Soybean (Glycine max).</title>
        <authorList>
            <person name="Rogerio F."/>
            <person name="Boufleur T.R."/>
            <person name="Ciampi-Guillardi M."/>
            <person name="Sukno S.A."/>
            <person name="Thon M.R."/>
            <person name="Massola Junior N.S."/>
            <person name="Baroncelli R."/>
        </authorList>
    </citation>
    <scope>NUCLEOTIDE SEQUENCE [LARGE SCALE GENOMIC DNA]</scope>
    <source>
        <strain evidence="1 2">LFN0009</strain>
    </source>
</reference>
<sequence length="297" mass="32358">MRRLLDRTRLVDGRCKQPISHFGDVLCYASTLRGISRPGLPSFKDGKPAGLSQVCEQIGTRDYSALTKMGSVLVTVTFTSCAPPGRLFDGLWEIKRYRHPELGKGVENEGAVNPKAPSRALRCVLPALPGTPALPASSTWPLVERPAKGKVPSSTFGRHPPWLRDLERDLEHSGGYVRSITRTERQPAGGMGSPLVGRDIVPQHRIGRGIWDPVPKMQRVWTARVVISPPPTSDAPNEILGSGEDLLLSAQLALGEMRPWPTLAMSTMSHKTPAGSKRSDLSMARYDRLSSANGVCE</sequence>
<comment type="caution">
    <text evidence="1">The sequence shown here is derived from an EMBL/GenBank/DDBJ whole genome shotgun (WGS) entry which is preliminary data.</text>
</comment>
<dbReference type="AlphaFoldDB" id="A0A8H6N1M6"/>
<proteinExistence type="predicted"/>
<evidence type="ECO:0000313" key="1">
    <source>
        <dbReference type="EMBL" id="KAF6816211.1"/>
    </source>
</evidence>
<gene>
    <name evidence="1" type="ORF">CSOJ01_03060</name>
</gene>
<dbReference type="Proteomes" id="UP000652219">
    <property type="component" value="Unassembled WGS sequence"/>
</dbReference>
<accession>A0A8H6N1M6</accession>
<name>A0A8H6N1M6_9PEZI</name>
<evidence type="ECO:0000313" key="2">
    <source>
        <dbReference type="Proteomes" id="UP000652219"/>
    </source>
</evidence>